<dbReference type="InterPro" id="IPR014820">
    <property type="entry name" value="PriCT_1"/>
</dbReference>
<protein>
    <recommendedName>
        <fullName evidence="6">DNA primase/polymerase bifunctional N-terminal domain-containing protein</fullName>
    </recommendedName>
</protein>
<evidence type="ECO:0000259" key="3">
    <source>
        <dbReference type="SMART" id="SM00943"/>
    </source>
</evidence>
<gene>
    <name evidence="4" type="ORF">UT19_C0001G0059</name>
</gene>
<sequence length="799" mass="90840">MTTSNTNTNQILEQALLLSEKLKWSIVCVGKGEKIPLVPWKELQTRRATRKEIINWFTSYPEANVGIVLGKVSNLMVVDIDPRNGGSYEEFKDVKTVKVKTGGGGWHIYFQYDEGFHNLSSIRSGIDIKTEKGYAVAPPSIHQSGDLYKWISNPFDTQIIPIPDSIKEWLLNGKQEIKQNDKSTKIEEIVRGVCAGQRNTSAASLTGKLLRSLEEKEWESIAWPLIKSWNKENNNPPSPEEELRTTFESIKKKEWQRVEEEEQKGSFTKQLIEKILSSGAILFKDEYGDGYISPDGTGREIMKLRSRSFKLLVSRCSWQNFDGQPVHTDVISNITQMLEAKALFEGEQYNLFVRIARTDEAVWYDLGNGPAVKINKNGWEVVYSPPILFKRFSHQQPQIIPQRGGSVTQLDKFLNISNESERLLFKAFTISAFIPNFPHPLLVIHGPQGSGKTTPLKLLKSLIDPSGLKTMSEPDNKREFVQLASHHSFIFLDNLSMLQGWLSDSLARASTGDGLSKRELYSDDEDIIYSLQRTVALNGINLVVSKADLLDRSILIGLERISEKDRRLEEEYWAEFEREKPYILGAIFDCVSEALQEYPNINLSSLPRMADFTKWSCAITKGLGLPESDFLQAYYQKIGQQNDEALQASPVAQTILELMSDRDEWQGTPTELYEELNRLASRLKIDTNSRYWPKDPQWLYKRVQLVHSNLMAENIRVTRDEKSRPRIILIERVKNTDASDGVSEQAANTPENMSPDNQPKANTDGVTVEEVMRIFSQPSVESTPTLFPKNQEGVNEESY</sequence>
<evidence type="ECO:0000313" key="5">
    <source>
        <dbReference type="Proteomes" id="UP000034932"/>
    </source>
</evidence>
<feature type="compositionally biased region" description="Polar residues" evidence="1">
    <location>
        <begin position="745"/>
        <end position="764"/>
    </location>
</feature>
<feature type="domain" description="DNA primase/polymerase bifunctional N-terminal" evidence="3">
    <location>
        <begin position="15"/>
        <end position="166"/>
    </location>
</feature>
<dbReference type="SUPFAM" id="SSF52540">
    <property type="entry name" value="P-loop containing nucleoside triphosphate hydrolases"/>
    <property type="match status" value="1"/>
</dbReference>
<dbReference type="AlphaFoldDB" id="A0A0G0LU26"/>
<dbReference type="CDD" id="cd04859">
    <property type="entry name" value="Prim_Pol"/>
    <property type="match status" value="1"/>
</dbReference>
<dbReference type="EMBL" id="LBVW01000001">
    <property type="protein sequence ID" value="KKQ94527.1"/>
    <property type="molecule type" value="Genomic_DNA"/>
</dbReference>
<feature type="domain" description="Primase C-terminal 1" evidence="2">
    <location>
        <begin position="188"/>
        <end position="256"/>
    </location>
</feature>
<dbReference type="Pfam" id="PF08708">
    <property type="entry name" value="PriCT_1"/>
    <property type="match status" value="1"/>
</dbReference>
<dbReference type="SMART" id="SM00943">
    <property type="entry name" value="Prim-Pol"/>
    <property type="match status" value="1"/>
</dbReference>
<dbReference type="SMART" id="SM00942">
    <property type="entry name" value="PriCT_1"/>
    <property type="match status" value="1"/>
</dbReference>
<dbReference type="SUPFAM" id="SSF56747">
    <property type="entry name" value="Prim-pol domain"/>
    <property type="match status" value="1"/>
</dbReference>
<dbReference type="InterPro" id="IPR027417">
    <property type="entry name" value="P-loop_NTPase"/>
</dbReference>
<proteinExistence type="predicted"/>
<evidence type="ECO:0000313" key="4">
    <source>
        <dbReference type="EMBL" id="KKQ94527.1"/>
    </source>
</evidence>
<dbReference type="Proteomes" id="UP000034932">
    <property type="component" value="Unassembled WGS sequence"/>
</dbReference>
<reference evidence="4 5" key="1">
    <citation type="journal article" date="2015" name="Nature">
        <title>rRNA introns, odd ribosomes, and small enigmatic genomes across a large radiation of phyla.</title>
        <authorList>
            <person name="Brown C.T."/>
            <person name="Hug L.A."/>
            <person name="Thomas B.C."/>
            <person name="Sharon I."/>
            <person name="Castelle C.J."/>
            <person name="Singh A."/>
            <person name="Wilkins M.J."/>
            <person name="Williams K.H."/>
            <person name="Banfield J.F."/>
        </authorList>
    </citation>
    <scope>NUCLEOTIDE SEQUENCE [LARGE SCALE GENOMIC DNA]</scope>
</reference>
<dbReference type="Gene3D" id="3.30.720.160">
    <property type="entry name" value="Bifunctional DNA primase/polymerase, N-terminal"/>
    <property type="match status" value="1"/>
</dbReference>
<dbReference type="STRING" id="1618573.UT19_C0001G0059"/>
<dbReference type="InterPro" id="IPR015330">
    <property type="entry name" value="DNA_primase/pol_bifunc_N"/>
</dbReference>
<organism evidence="4 5">
    <name type="scientific">Candidatus Woesebacteria bacterium GW2011_GWB1_39_10b</name>
    <dbReference type="NCBI Taxonomy" id="1618573"/>
    <lineage>
        <taxon>Bacteria</taxon>
        <taxon>Candidatus Woeseibacteriota</taxon>
    </lineage>
</organism>
<dbReference type="Pfam" id="PF09250">
    <property type="entry name" value="Prim-Pol"/>
    <property type="match status" value="1"/>
</dbReference>
<evidence type="ECO:0000259" key="2">
    <source>
        <dbReference type="SMART" id="SM00942"/>
    </source>
</evidence>
<accession>A0A0G0LU26</accession>
<feature type="region of interest" description="Disordered" evidence="1">
    <location>
        <begin position="738"/>
        <end position="764"/>
    </location>
</feature>
<evidence type="ECO:0008006" key="6">
    <source>
        <dbReference type="Google" id="ProtNLM"/>
    </source>
</evidence>
<evidence type="ECO:0000256" key="1">
    <source>
        <dbReference type="SAM" id="MobiDB-lite"/>
    </source>
</evidence>
<name>A0A0G0LU26_9BACT</name>
<feature type="region of interest" description="Disordered" evidence="1">
    <location>
        <begin position="777"/>
        <end position="799"/>
    </location>
</feature>
<comment type="caution">
    <text evidence="4">The sequence shown here is derived from an EMBL/GenBank/DDBJ whole genome shotgun (WGS) entry which is preliminary data.</text>
</comment>